<dbReference type="Proteomes" id="UP000003929">
    <property type="component" value="Segment"/>
</dbReference>
<sequence length="69" mass="8361">MRSRVLWGDVYDKLFHVVEEAARKGRVDIVKEARKLIKDLEMWDPSEEVCYDEFYSRISRLKAMLRVRK</sequence>
<organism evidence="1 2">
    <name type="scientific">Alphaspiravirus yamagawaense</name>
    <dbReference type="NCBI Taxonomy" id="1157339"/>
    <lineage>
        <taxon>Viruses</taxon>
        <taxon>Viruses incertae sedis</taxon>
        <taxon>Spiraviridae</taxon>
        <taxon>Alphaspiravirus</taxon>
    </lineage>
</organism>
<name>J7QC68_9VIRU</name>
<evidence type="ECO:0000313" key="2">
    <source>
        <dbReference type="Proteomes" id="UP000003929"/>
    </source>
</evidence>
<gene>
    <name evidence="1" type="primary">31-69</name>
</gene>
<keyword evidence="2" id="KW-1185">Reference proteome</keyword>
<evidence type="ECO:0000313" key="1">
    <source>
        <dbReference type="EMBL" id="CCG27844.1"/>
    </source>
</evidence>
<dbReference type="SMR" id="J7QC68"/>
<protein>
    <submittedName>
        <fullName evidence="1">Uncharacterized protein</fullName>
    </submittedName>
</protein>
<dbReference type="RefSeq" id="YP_009666076.1">
    <property type="nucleotide sequence ID" value="NC_043427.1"/>
</dbReference>
<dbReference type="GeneID" id="40526259"/>
<dbReference type="KEGG" id="vg:40526259"/>
<proteinExistence type="predicted"/>
<dbReference type="EMBL" id="HE681887">
    <property type="protein sequence ID" value="CCG27844.1"/>
    <property type="molecule type" value="Genomic_DNA"/>
</dbReference>
<reference evidence="1 2" key="1">
    <citation type="journal article" date="2012" name="Proc. Natl. Acad. Sci. U.S.A.">
        <title>Archaeal virus with exceptional virion architecture and the largest single-stranded DNA genome.</title>
        <authorList>
            <person name="Mochizuki T."/>
            <person name="Krupovic M."/>
            <person name="Pehau-Arnaudet G."/>
            <person name="Sako Y."/>
            <person name="Forterre P."/>
            <person name="Prangishvili D."/>
        </authorList>
    </citation>
    <scope>NUCLEOTIDE SEQUENCE [LARGE SCALE GENOMIC DNA]</scope>
</reference>
<accession>J7QC68</accession>